<accession>A0A836L2Q9</accession>
<dbReference type="InterPro" id="IPR011009">
    <property type="entry name" value="Kinase-like_dom_sf"/>
</dbReference>
<dbReference type="PROSITE" id="PS50011">
    <property type="entry name" value="PROTEIN_KINASE_DOM"/>
    <property type="match status" value="1"/>
</dbReference>
<dbReference type="SUPFAM" id="SSF56112">
    <property type="entry name" value="Protein kinase-like (PK-like)"/>
    <property type="match status" value="1"/>
</dbReference>
<evidence type="ECO:0000256" key="1">
    <source>
        <dbReference type="SAM" id="MobiDB-lite"/>
    </source>
</evidence>
<reference evidence="3 4" key="1">
    <citation type="submission" date="2021-02" db="EMBL/GenBank/DDBJ databases">
        <title>Porcisia hertigi Genome sequencing and assembly.</title>
        <authorList>
            <person name="Almutairi H."/>
            <person name="Gatherer D."/>
        </authorList>
    </citation>
    <scope>NUCLEOTIDE SEQUENCE [LARGE SCALE GENOMIC DNA]</scope>
    <source>
        <strain evidence="3 4">C119</strain>
    </source>
</reference>
<feature type="compositionally biased region" description="Polar residues" evidence="1">
    <location>
        <begin position="805"/>
        <end position="842"/>
    </location>
</feature>
<proteinExistence type="predicted"/>
<feature type="domain" description="Protein kinase" evidence="2">
    <location>
        <begin position="843"/>
        <end position="1306"/>
    </location>
</feature>
<dbReference type="Proteomes" id="UP000674318">
    <property type="component" value="Chromosome 32"/>
</dbReference>
<dbReference type="OrthoDB" id="272915at2759"/>
<feature type="compositionally biased region" description="Basic and acidic residues" evidence="1">
    <location>
        <begin position="1661"/>
        <end position="1672"/>
    </location>
</feature>
<feature type="compositionally biased region" description="Basic and acidic residues" evidence="1">
    <location>
        <begin position="1054"/>
        <end position="1070"/>
    </location>
</feature>
<dbReference type="KEGG" id="phet:94288487"/>
<sequence length="1859" mass="203561">MVSRSKGSDPTSSRDLARKTGHVIRPGRADGAASAATLPWTEQAPPPFRLSPRAQRAAESRSASRATTPTGGIRTPANGLREIPPQIPLTRVDSRGISPRTPRGTRNAEATPQSARSHHTDASNAYPLSSLELSPPAVRPLDRGAAHRCVVDGAETPVELKSVANATAVTPNYRTEDTISFHVDDELSWTPQRTADRIGSHLRRRPQIPSPSSLDDGPTPLTVDDSGQLVPMHRAKVRQTTTADGRKVWLLYNPCRGDAVARCAQEIPAPPPRLSRRAQDILAAKRRALEDDAMKRHLQAVKRQVGPEKKLTLSRRRRNQLAFYPSDFYSDDVARRHSEEAARMQDDRWAVYLYDGMESCTETRRASGTATSRWETEKVVRTLQPVQVPPAGGTTGTCGCAVYEALHHDDALRRLIDGDLIREEGIRRYLNLQPMQLASVDMQQMVDLPLESLRHGLSSPSEMETATEDTRKSAAAQRSLATFGGLWCTAEAVREDGHLATRKNASALRRIVRICGGQAQSVPLHAGSHETLDVRCYELLLFPCESLSPSVVNYGSEGLTLGQVIAPPASSFPLTPRIISDPMTLKEYKKRLLATRSRQVAIANAEEDRATFSAAPGASDARQYLTLTMATISPRQKNSIDLTLIMLPFRSAGIFDGKTVAEVPRFCSATVMSHRRLQGLSLSFTTTSAFMSAYKALLWATECDIVDVTPLDGEGGAVPGTAYSKLRLCATTSPMVPWASSFGKNMPGQPREETFQGNCLDFAVLALAAQPGAVQATGVGERDPLMLEDFVIADTDDNTNETDDGAQSVQSSTPANQQRRSSIFTSTLASPKTTDSEWGSTHTSTDNVVGFTAFGVIRRAVSQKTSEVFDVRVMPRNRGRIVPTISDDASTTEEGRVALPAQTARALEDHLLQQDAEASIMLEYVSRLPFQSRVYGVLVDDQRYYIFQEPWVSALSLEQSMAGSVEHDALMSNETLSKMTRTTAVMSLKDFIHAVLHPGVCEREAREEVQFEIARVLAAQLLLLVTSLHGKGMLLGPCPPQRLLVRIVDPTRDNQQAEKASDEDTPERKATSSLRVASSDIQLFVPDIGINTVAWGYERQQCGVLEYLPPMYVLEQMLPDSFDKNKRPWTTRDDWWTFLTLCFELFSMDGSALVTPEMTADIPTPTPTITKFFSPVEIFDVWQRVITDSALSVSSTAAEAIGMRTRRYVHQRVLTSVSGSIDAWVTTKAEEIQYFGTTAPRRGPRVVRAVPPLPGTQGRSMGISLSAMYLKSAREVSDTSSIAFRTDDEKPEDRAMENILADMPWLFQVRDFFDTILDAVFSSTSCSVHGPALLLVSHPFFQSLQLAKVFDGSYIYSAAVADYAARHLRKSNVQAALLEYRTRAYRGPLRGRPDVPLVIANSAYTSGRASTGAPLLLLSSAAFPNDHTARENSETTPSQDLKADGAGGLVLSCTNSMAPSAIPSPRAQSPIAGTWDQQRLKALYDPGEWQSIAALEAEVRGALHSHGPRDSASSRQGFSATSHAFNLVPISSQPVQSGPCDSGLAQVSTSFVTSTDSRHLSRDYDHTLGSNTAPLTSAHPPGSAGGSCSGDIHGPATTSTSRLLFEKTATAPFVQPSQPRRFYNSRPVTRRDSHHGSATEEGVGSPERVREKAAPARRKQRCAESSELERGFKAMPVNSRHHRRTPAATGSLHHSNDGGAVGHTLRPVHSSKHSSLRSSKHSNVPQQEEHSSRRSWPREFLETATVQKKGLPRRLSDPQKSDLDPMTIDQQTQRSMQSIRSHAHRVSSVENTTPRRYSFQDSSSEGSYMLVPSDGEMNTVRAPMSAYQSSGASYQSPAPRYPHASHTEIASNRNSYFEF</sequence>
<name>A0A836L2Q9_9TRYP</name>
<feature type="compositionally biased region" description="Basic and acidic residues" evidence="1">
    <location>
        <begin position="1556"/>
        <end position="1566"/>
    </location>
</feature>
<comment type="caution">
    <text evidence="3">The sequence shown here is derived from an EMBL/GenBank/DDBJ whole genome shotgun (WGS) entry which is preliminary data.</text>
</comment>
<dbReference type="GO" id="GO:0005524">
    <property type="term" value="F:ATP binding"/>
    <property type="evidence" value="ECO:0007669"/>
    <property type="project" value="InterPro"/>
</dbReference>
<protein>
    <recommendedName>
        <fullName evidence="2">Protein kinase domain-containing protein</fullName>
    </recommendedName>
</protein>
<feature type="region of interest" description="Disordered" evidence="1">
    <location>
        <begin position="1609"/>
        <end position="1765"/>
    </location>
</feature>
<feature type="region of interest" description="Disordered" evidence="1">
    <location>
        <begin position="1054"/>
        <end position="1073"/>
    </location>
</feature>
<feature type="region of interest" description="Disordered" evidence="1">
    <location>
        <begin position="795"/>
        <end position="842"/>
    </location>
</feature>
<feature type="compositionally biased region" description="Basic and acidic residues" evidence="1">
    <location>
        <begin position="1629"/>
        <end position="1638"/>
    </location>
</feature>
<dbReference type="RefSeq" id="XP_067754567.1">
    <property type="nucleotide sequence ID" value="XM_067898410.1"/>
</dbReference>
<feature type="compositionally biased region" description="Low complexity" evidence="1">
    <location>
        <begin position="51"/>
        <end position="66"/>
    </location>
</feature>
<feature type="region of interest" description="Disordered" evidence="1">
    <location>
        <begin position="196"/>
        <end position="226"/>
    </location>
</feature>
<dbReference type="InterPro" id="IPR000719">
    <property type="entry name" value="Prot_kinase_dom"/>
</dbReference>
<dbReference type="GO" id="GO:0004672">
    <property type="term" value="F:protein kinase activity"/>
    <property type="evidence" value="ECO:0007669"/>
    <property type="project" value="InterPro"/>
</dbReference>
<evidence type="ECO:0000313" key="4">
    <source>
        <dbReference type="Proteomes" id="UP000674318"/>
    </source>
</evidence>
<feature type="region of interest" description="Disordered" evidence="1">
    <location>
        <begin position="1554"/>
        <end position="1595"/>
    </location>
</feature>
<dbReference type="GeneID" id="94288487"/>
<dbReference type="EMBL" id="JAFJZO010000032">
    <property type="protein sequence ID" value="KAG5496084.1"/>
    <property type="molecule type" value="Genomic_DNA"/>
</dbReference>
<feature type="region of interest" description="Disordered" evidence="1">
    <location>
        <begin position="1"/>
        <end position="134"/>
    </location>
</feature>
<feature type="compositionally biased region" description="Polar residues" evidence="1">
    <location>
        <begin position="1788"/>
        <end position="1806"/>
    </location>
</feature>
<feature type="region of interest" description="Disordered" evidence="1">
    <location>
        <begin position="1828"/>
        <end position="1847"/>
    </location>
</feature>
<feature type="compositionally biased region" description="Low complexity" evidence="1">
    <location>
        <begin position="1828"/>
        <end position="1838"/>
    </location>
</feature>
<feature type="compositionally biased region" description="Basic and acidic residues" evidence="1">
    <location>
        <begin position="1727"/>
        <end position="1741"/>
    </location>
</feature>
<feature type="region of interest" description="Disordered" evidence="1">
    <location>
        <begin position="455"/>
        <end position="474"/>
    </location>
</feature>
<gene>
    <name evidence="3" type="ORF">JKF63_02382</name>
</gene>
<evidence type="ECO:0000259" key="2">
    <source>
        <dbReference type="PROSITE" id="PS50011"/>
    </source>
</evidence>
<feature type="compositionally biased region" description="Basic and acidic residues" evidence="1">
    <location>
        <begin position="1754"/>
        <end position="1763"/>
    </location>
</feature>
<keyword evidence="4" id="KW-1185">Reference proteome</keyword>
<organism evidence="3 4">
    <name type="scientific">Porcisia hertigi</name>
    <dbReference type="NCBI Taxonomy" id="2761500"/>
    <lineage>
        <taxon>Eukaryota</taxon>
        <taxon>Discoba</taxon>
        <taxon>Euglenozoa</taxon>
        <taxon>Kinetoplastea</taxon>
        <taxon>Metakinetoplastina</taxon>
        <taxon>Trypanosomatida</taxon>
        <taxon>Trypanosomatidae</taxon>
        <taxon>Leishmaniinae</taxon>
        <taxon>Porcisia</taxon>
    </lineage>
</organism>
<feature type="compositionally biased region" description="Acidic residues" evidence="1">
    <location>
        <begin position="795"/>
        <end position="804"/>
    </location>
</feature>
<feature type="compositionally biased region" description="Basic residues" evidence="1">
    <location>
        <begin position="1709"/>
        <end position="1720"/>
    </location>
</feature>
<evidence type="ECO:0000313" key="3">
    <source>
        <dbReference type="EMBL" id="KAG5496084.1"/>
    </source>
</evidence>
<feature type="region of interest" description="Disordered" evidence="1">
    <location>
        <begin position="1787"/>
        <end position="1806"/>
    </location>
</feature>